<dbReference type="Proteomes" id="UP000261540">
    <property type="component" value="Unplaced"/>
</dbReference>
<feature type="region of interest" description="Disordered" evidence="1">
    <location>
        <begin position="85"/>
        <end position="106"/>
    </location>
</feature>
<evidence type="ECO:0000256" key="1">
    <source>
        <dbReference type="SAM" id="MobiDB-lite"/>
    </source>
</evidence>
<dbReference type="GO" id="GO:0005634">
    <property type="term" value="C:nucleus"/>
    <property type="evidence" value="ECO:0007669"/>
    <property type="project" value="TreeGrafter"/>
</dbReference>
<feature type="region of interest" description="Disordered" evidence="1">
    <location>
        <begin position="140"/>
        <end position="159"/>
    </location>
</feature>
<dbReference type="PANTHER" id="PTHR23098">
    <property type="entry name" value="AGAP001331-PA-RELATED"/>
    <property type="match status" value="1"/>
</dbReference>
<evidence type="ECO:0000259" key="2">
    <source>
        <dbReference type="Pfam" id="PF13873"/>
    </source>
</evidence>
<proteinExistence type="predicted"/>
<keyword evidence="4" id="KW-1185">Reference proteome</keyword>
<reference evidence="3" key="2">
    <citation type="submission" date="2025-09" db="UniProtKB">
        <authorList>
            <consortium name="Ensembl"/>
        </authorList>
    </citation>
    <scope>IDENTIFICATION</scope>
</reference>
<feature type="compositionally biased region" description="Pro residues" evidence="1">
    <location>
        <begin position="269"/>
        <end position="291"/>
    </location>
</feature>
<evidence type="ECO:0000313" key="4">
    <source>
        <dbReference type="Proteomes" id="UP000261540"/>
    </source>
</evidence>
<feature type="region of interest" description="Disordered" evidence="1">
    <location>
        <begin position="243"/>
        <end position="308"/>
    </location>
</feature>
<dbReference type="GeneTree" id="ENSGT00450000040324"/>
<dbReference type="Ensembl" id="ENSPKIT00000027194.1">
    <property type="protein sequence ID" value="ENSPKIP00000003235.1"/>
    <property type="gene ID" value="ENSPKIG00000020832.1"/>
</dbReference>
<protein>
    <recommendedName>
        <fullName evidence="2">Myb/SANT-like DNA-binding domain-containing protein</fullName>
    </recommendedName>
</protein>
<evidence type="ECO:0000313" key="3">
    <source>
        <dbReference type="Ensembl" id="ENSPKIP00000003235.1"/>
    </source>
</evidence>
<sequence length="308" mass="33215">MAVLYPNVSMERKPRFTAAELSVLVDEVERNRAILFSRLKNVTINADKKRAWEDITDKINSVGHGWRCTAVDVRGKWRDYASVTKRKAAGLRREQERTGGGSTSLPPLIPGEERVLAILGPEALEGVPGGIDVCGLRTSQTSMLSTPRSPPPGPATSDPLQCSPQAYSMPGPSTSAMPLPGVTPLLHSLWFLCRRFFLRPPRFLLCPLWFLLHPQIPAPVAAPEFPAPAPVIPAPAPTAPVVSIPEGVPDSSNPAPVPPVPVTKEVPDPLDPAPMPPAPIPKEVPDPPHSTPVPLSRRRSLISQTLLP</sequence>
<organism evidence="3 4">
    <name type="scientific">Paramormyrops kingsleyae</name>
    <dbReference type="NCBI Taxonomy" id="1676925"/>
    <lineage>
        <taxon>Eukaryota</taxon>
        <taxon>Metazoa</taxon>
        <taxon>Chordata</taxon>
        <taxon>Craniata</taxon>
        <taxon>Vertebrata</taxon>
        <taxon>Euteleostomi</taxon>
        <taxon>Actinopterygii</taxon>
        <taxon>Neopterygii</taxon>
        <taxon>Teleostei</taxon>
        <taxon>Osteoglossocephala</taxon>
        <taxon>Osteoglossomorpha</taxon>
        <taxon>Osteoglossiformes</taxon>
        <taxon>Mormyridae</taxon>
        <taxon>Paramormyrops</taxon>
    </lineage>
</organism>
<dbReference type="AlphaFoldDB" id="A0A3B3QC92"/>
<reference evidence="3" key="1">
    <citation type="submission" date="2025-08" db="UniProtKB">
        <authorList>
            <consortium name="Ensembl"/>
        </authorList>
    </citation>
    <scope>IDENTIFICATION</scope>
</reference>
<dbReference type="STRING" id="1676925.ENSPKIP00000003235"/>
<feature type="compositionally biased region" description="Low complexity" evidence="1">
    <location>
        <begin position="243"/>
        <end position="254"/>
    </location>
</feature>
<dbReference type="InterPro" id="IPR028002">
    <property type="entry name" value="Myb_DNA-bind_5"/>
</dbReference>
<accession>A0A3B3QC92</accession>
<feature type="domain" description="Myb/SANT-like DNA-binding" evidence="2">
    <location>
        <begin position="12"/>
        <end position="89"/>
    </location>
</feature>
<dbReference type="PANTHER" id="PTHR23098:SF16">
    <property type="entry name" value="REGULATORY PROTEIN ZESTE"/>
    <property type="match status" value="1"/>
</dbReference>
<name>A0A3B3QC92_9TELE</name>
<dbReference type="PRINTS" id="PR01217">
    <property type="entry name" value="PRICHEXTENSN"/>
</dbReference>
<dbReference type="Pfam" id="PF13873">
    <property type="entry name" value="Myb_DNA-bind_5"/>
    <property type="match status" value="1"/>
</dbReference>